<evidence type="ECO:0000256" key="7">
    <source>
        <dbReference type="ARBA" id="ARBA00022491"/>
    </source>
</evidence>
<dbReference type="InterPro" id="IPR023801">
    <property type="entry name" value="His_deacetylse_dom"/>
</dbReference>
<feature type="domain" description="Histone deacetylase" evidence="21">
    <location>
        <begin position="31"/>
        <end position="337"/>
    </location>
</feature>
<keyword evidence="11 17" id="KW-0805">Transcription regulation</keyword>
<dbReference type="PANTHER" id="PTHR10625:SF14">
    <property type="entry name" value="HISTONE DEACETYLASE 8"/>
    <property type="match status" value="1"/>
</dbReference>
<dbReference type="GO" id="GO:0046872">
    <property type="term" value="F:metal ion binding"/>
    <property type="evidence" value="ECO:0007669"/>
    <property type="project" value="UniProtKB-KW"/>
</dbReference>
<keyword evidence="13 17" id="KW-0539">Nucleus</keyword>
<evidence type="ECO:0000313" key="22">
    <source>
        <dbReference type="EMBL" id="SSX30855.1"/>
    </source>
</evidence>
<keyword evidence="6" id="KW-0963">Cytoplasm</keyword>
<protein>
    <recommendedName>
        <fullName evidence="17">Histone deacetylase</fullName>
        <ecNumber evidence="17">3.5.1.98</ecNumber>
    </recommendedName>
</protein>
<organism evidence="22">
    <name type="scientific">Culicoides sonorensis</name>
    <name type="common">Biting midge</name>
    <dbReference type="NCBI Taxonomy" id="179676"/>
    <lineage>
        <taxon>Eukaryota</taxon>
        <taxon>Metazoa</taxon>
        <taxon>Ecdysozoa</taxon>
        <taxon>Arthropoda</taxon>
        <taxon>Hexapoda</taxon>
        <taxon>Insecta</taxon>
        <taxon>Pterygota</taxon>
        <taxon>Neoptera</taxon>
        <taxon>Endopterygota</taxon>
        <taxon>Diptera</taxon>
        <taxon>Nematocera</taxon>
        <taxon>Chironomoidea</taxon>
        <taxon>Ceratopogonidae</taxon>
        <taxon>Ceratopogoninae</taxon>
        <taxon>Culicoides</taxon>
        <taxon>Monoculicoides</taxon>
    </lineage>
</organism>
<evidence type="ECO:0000256" key="11">
    <source>
        <dbReference type="ARBA" id="ARBA00023015"/>
    </source>
</evidence>
<dbReference type="InterPro" id="IPR003084">
    <property type="entry name" value="HDAC_I/II"/>
</dbReference>
<evidence type="ECO:0000256" key="19">
    <source>
        <dbReference type="PIRSR" id="PIRSR037913-2"/>
    </source>
</evidence>
<dbReference type="GO" id="GO:0031507">
    <property type="term" value="P:heterochromatin formation"/>
    <property type="evidence" value="ECO:0007669"/>
    <property type="project" value="TreeGrafter"/>
</dbReference>
<feature type="binding site" evidence="19">
    <location>
        <position position="323"/>
    </location>
    <ligand>
        <name>substrate</name>
    </ligand>
</feature>
<evidence type="ECO:0000256" key="5">
    <source>
        <dbReference type="ARBA" id="ARBA00022454"/>
    </source>
</evidence>
<evidence type="ECO:0000256" key="20">
    <source>
        <dbReference type="PIRSR" id="PIRSR037913-3"/>
    </source>
</evidence>
<dbReference type="Gene3D" id="3.40.800.20">
    <property type="entry name" value="Histone deacetylase domain"/>
    <property type="match status" value="1"/>
</dbReference>
<dbReference type="GO" id="GO:0141221">
    <property type="term" value="F:histone deacetylase activity, hydrolytic mechanism"/>
    <property type="evidence" value="ECO:0007669"/>
    <property type="project" value="UniProtKB-EC"/>
</dbReference>
<comment type="cofactor">
    <cofactor evidence="1">
        <name>a divalent metal cation</name>
        <dbReference type="ChEBI" id="CHEBI:60240"/>
    </cofactor>
</comment>
<keyword evidence="8 20" id="KW-0479">Metal-binding</keyword>
<gene>
    <name evidence="22" type="primary">CSON002965</name>
</gene>
<comment type="subcellular location">
    <subcellularLocation>
        <location evidence="3">Chromosome</location>
    </subcellularLocation>
    <subcellularLocation>
        <location evidence="4">Cytoplasm</location>
    </subcellularLocation>
    <subcellularLocation>
        <location evidence="2 17">Nucleus</location>
    </subcellularLocation>
</comment>
<keyword evidence="5" id="KW-0158">Chromosome</keyword>
<evidence type="ECO:0000256" key="16">
    <source>
        <dbReference type="ARBA" id="ARBA00049416"/>
    </source>
</evidence>
<dbReference type="PRINTS" id="PR01270">
    <property type="entry name" value="HDASUPER"/>
</dbReference>
<dbReference type="InterPro" id="IPR037138">
    <property type="entry name" value="His_deacetylse_dom_sf"/>
</dbReference>
<keyword evidence="10 17" id="KW-0156">Chromatin regulator</keyword>
<reference evidence="22" key="1">
    <citation type="submission" date="2018-07" db="EMBL/GenBank/DDBJ databases">
        <authorList>
            <person name="Quirk P.G."/>
            <person name="Krulwich T.A."/>
        </authorList>
    </citation>
    <scope>NUCLEOTIDE SEQUENCE</scope>
</reference>
<evidence type="ECO:0000256" key="17">
    <source>
        <dbReference type="PIRNR" id="PIRNR037913"/>
    </source>
</evidence>
<comment type="catalytic activity">
    <reaction evidence="14">
        <text>N(6)-acetyl-L-lysyl-[protein] + H2O = L-lysyl-[protein] + acetate</text>
        <dbReference type="Rhea" id="RHEA:58108"/>
        <dbReference type="Rhea" id="RHEA-COMP:9752"/>
        <dbReference type="Rhea" id="RHEA-COMP:10731"/>
        <dbReference type="ChEBI" id="CHEBI:15377"/>
        <dbReference type="ChEBI" id="CHEBI:29969"/>
        <dbReference type="ChEBI" id="CHEBI:30089"/>
        <dbReference type="ChEBI" id="CHEBI:61930"/>
    </reaction>
    <physiologicalReaction direction="left-to-right" evidence="14">
        <dbReference type="Rhea" id="RHEA:58109"/>
    </physiologicalReaction>
</comment>
<evidence type="ECO:0000256" key="9">
    <source>
        <dbReference type="ARBA" id="ARBA00022801"/>
    </source>
</evidence>
<evidence type="ECO:0000256" key="12">
    <source>
        <dbReference type="ARBA" id="ARBA00023163"/>
    </source>
</evidence>
<accession>A0A336MM84</accession>
<keyword evidence="7" id="KW-0678">Repressor</keyword>
<dbReference type="InterPro" id="IPR000286">
    <property type="entry name" value="HDACs"/>
</dbReference>
<dbReference type="OMA" id="DVPAGNM"/>
<dbReference type="GO" id="GO:0160008">
    <property type="term" value="F:protein decrotonylase activity"/>
    <property type="evidence" value="ECO:0007669"/>
    <property type="project" value="RHEA"/>
</dbReference>
<evidence type="ECO:0000256" key="4">
    <source>
        <dbReference type="ARBA" id="ARBA00004496"/>
    </source>
</evidence>
<feature type="binding site" evidence="20">
    <location>
        <position position="197"/>
    </location>
    <ligand>
        <name>a divalent metal cation</name>
        <dbReference type="ChEBI" id="CHEBI:60240"/>
    </ligand>
</feature>
<evidence type="ECO:0000259" key="21">
    <source>
        <dbReference type="Pfam" id="PF00850"/>
    </source>
</evidence>
<evidence type="ECO:0000256" key="14">
    <source>
        <dbReference type="ARBA" id="ARBA00049136"/>
    </source>
</evidence>
<comment type="similarity">
    <text evidence="17">Belongs to the histone deacetylase family. HD Type 1 subfamily.</text>
</comment>
<dbReference type="VEuPathDB" id="VectorBase:CSON002965"/>
<dbReference type="AlphaFoldDB" id="A0A336MM84"/>
<keyword evidence="12 17" id="KW-0804">Transcription</keyword>
<dbReference type="EMBL" id="UFQT01001504">
    <property type="protein sequence ID" value="SSX30855.1"/>
    <property type="molecule type" value="Genomic_DNA"/>
</dbReference>
<dbReference type="GO" id="GO:0005634">
    <property type="term" value="C:nucleus"/>
    <property type="evidence" value="ECO:0007669"/>
    <property type="project" value="UniProtKB-SubCell"/>
</dbReference>
<proteinExistence type="inferred from homology"/>
<comment type="catalytic activity">
    <reaction evidence="15">
        <text>N(6)-(2E)-butenoyl-L-lysyl-[protein] + H2O = (2E)-2-butenoate + L-lysyl-[protein]</text>
        <dbReference type="Rhea" id="RHEA:69172"/>
        <dbReference type="Rhea" id="RHEA-COMP:9752"/>
        <dbReference type="Rhea" id="RHEA-COMP:13707"/>
        <dbReference type="ChEBI" id="CHEBI:15377"/>
        <dbReference type="ChEBI" id="CHEBI:29969"/>
        <dbReference type="ChEBI" id="CHEBI:35899"/>
        <dbReference type="ChEBI" id="CHEBI:137954"/>
    </reaction>
    <physiologicalReaction direction="left-to-right" evidence="15">
        <dbReference type="Rhea" id="RHEA:69173"/>
    </physiologicalReaction>
</comment>
<feature type="binding site" evidence="20">
    <location>
        <position position="195"/>
    </location>
    <ligand>
        <name>a divalent metal cation</name>
        <dbReference type="ChEBI" id="CHEBI:60240"/>
    </ligand>
</feature>
<sequence>MLKNVNNNQKVVYVTNDELRNECDRIESIKNRSQRVHSLIKSYGLLNHPQLKVQSPRKLTEIELASFHSSDYISYLKSLPKQNPNNSSLNSTDISFSSTFDASTVISDEDLEFGIGYDCPKIDNLLNFILTISGGTVSAVESILNNEANIAINWCGGWHHAQKDAASGFCYTNDIVLGIERLKEKFKKILYIDLDVHHGDGVEQAFYATKKVLTLSFHLQEPGFFPGTGEIESCGIGNGKGFAINVPYNFNITGEHFIKYFHNVFELVHAFYEPEVFVIQCGADILSGDPLGGANLTINDMEKCIKNILDKNGPKIFLGGGGYDPINAAKYWTQITSLILDTTLDEDIPDQDEFFLEYGPCYTINMERKQLKDFNTKQKLEDNCNKIKCILNNINKIT</sequence>
<evidence type="ECO:0000256" key="1">
    <source>
        <dbReference type="ARBA" id="ARBA00001968"/>
    </source>
</evidence>
<keyword evidence="9 17" id="KW-0378">Hydrolase</keyword>
<dbReference type="SUPFAM" id="SSF52768">
    <property type="entry name" value="Arginase/deacetylase"/>
    <property type="match status" value="1"/>
</dbReference>
<dbReference type="InterPro" id="IPR023696">
    <property type="entry name" value="Ureohydrolase_dom_sf"/>
</dbReference>
<dbReference type="EC" id="3.5.1.98" evidence="17"/>
<evidence type="ECO:0000256" key="8">
    <source>
        <dbReference type="ARBA" id="ARBA00022723"/>
    </source>
</evidence>
<dbReference type="PANTHER" id="PTHR10625">
    <property type="entry name" value="HISTONE DEACETYLASE HDAC1-RELATED"/>
    <property type="match status" value="1"/>
</dbReference>
<evidence type="ECO:0000256" key="3">
    <source>
        <dbReference type="ARBA" id="ARBA00004286"/>
    </source>
</evidence>
<feature type="active site" description="Proton acceptor" evidence="18">
    <location>
        <position position="160"/>
    </location>
</feature>
<feature type="binding site" evidence="19">
    <location>
        <position position="118"/>
    </location>
    <ligand>
        <name>substrate</name>
    </ligand>
</feature>
<dbReference type="PIRSF" id="PIRSF037913">
    <property type="entry name" value="His_deacetylse_1"/>
    <property type="match status" value="1"/>
</dbReference>
<name>A0A336MM84_CULSO</name>
<evidence type="ECO:0000256" key="6">
    <source>
        <dbReference type="ARBA" id="ARBA00022490"/>
    </source>
</evidence>
<evidence type="ECO:0000256" key="10">
    <source>
        <dbReference type="ARBA" id="ARBA00022853"/>
    </source>
</evidence>
<dbReference type="Pfam" id="PF00850">
    <property type="entry name" value="Hist_deacetyl"/>
    <property type="match status" value="1"/>
</dbReference>
<evidence type="ECO:0000256" key="13">
    <source>
        <dbReference type="ARBA" id="ARBA00023242"/>
    </source>
</evidence>
<evidence type="ECO:0000256" key="2">
    <source>
        <dbReference type="ARBA" id="ARBA00004123"/>
    </source>
</evidence>
<evidence type="ECO:0000256" key="15">
    <source>
        <dbReference type="ARBA" id="ARBA00049193"/>
    </source>
</evidence>
<comment type="catalytic activity">
    <reaction evidence="16">
        <text>N(6)-acetyl-L-lysyl-[histone] + H2O = L-lysyl-[histone] + acetate</text>
        <dbReference type="Rhea" id="RHEA:58196"/>
        <dbReference type="Rhea" id="RHEA-COMP:9845"/>
        <dbReference type="Rhea" id="RHEA-COMP:11338"/>
        <dbReference type="ChEBI" id="CHEBI:15377"/>
        <dbReference type="ChEBI" id="CHEBI:29969"/>
        <dbReference type="ChEBI" id="CHEBI:30089"/>
        <dbReference type="ChEBI" id="CHEBI:61930"/>
        <dbReference type="EC" id="3.5.1.98"/>
    </reaction>
    <physiologicalReaction direction="left-to-right" evidence="16">
        <dbReference type="Rhea" id="RHEA:58197"/>
    </physiologicalReaction>
</comment>
<dbReference type="GO" id="GO:0005737">
    <property type="term" value="C:cytoplasm"/>
    <property type="evidence" value="ECO:0007669"/>
    <property type="project" value="UniProtKB-SubCell"/>
</dbReference>
<evidence type="ECO:0000256" key="18">
    <source>
        <dbReference type="PIRSR" id="PIRSR037913-1"/>
    </source>
</evidence>
<dbReference type="GO" id="GO:0005694">
    <property type="term" value="C:chromosome"/>
    <property type="evidence" value="ECO:0007669"/>
    <property type="project" value="UniProtKB-SubCell"/>
</dbReference>
<feature type="binding site" evidence="20">
    <location>
        <position position="284"/>
    </location>
    <ligand>
        <name>a divalent metal cation</name>
        <dbReference type="ChEBI" id="CHEBI:60240"/>
    </ligand>
</feature>
<feature type="binding site" evidence="19">
    <location>
        <position position="168"/>
    </location>
    <ligand>
        <name>substrate</name>
    </ligand>
</feature>